<protein>
    <recommendedName>
        <fullName evidence="1">F-box domain-containing protein</fullName>
    </recommendedName>
</protein>
<keyword evidence="3" id="KW-1185">Reference proteome</keyword>
<evidence type="ECO:0000259" key="1">
    <source>
        <dbReference type="PROSITE" id="PS50181"/>
    </source>
</evidence>
<gene>
    <name evidence="2" type="ORF">WM40_15855</name>
</gene>
<dbReference type="PROSITE" id="PS50181">
    <property type="entry name" value="FBOX"/>
    <property type="match status" value="1"/>
</dbReference>
<dbReference type="EMBL" id="LAQU01000016">
    <property type="protein sequence ID" value="KKB62752.1"/>
    <property type="molecule type" value="Genomic_DNA"/>
</dbReference>
<accession>A0A0F5JZL4</accession>
<evidence type="ECO:0000313" key="2">
    <source>
        <dbReference type="EMBL" id="KKB62752.1"/>
    </source>
</evidence>
<dbReference type="Proteomes" id="UP000033618">
    <property type="component" value="Unassembled WGS sequence"/>
</dbReference>
<reference evidence="2 3" key="1">
    <citation type="submission" date="2015-03" db="EMBL/GenBank/DDBJ databases">
        <title>Draft Genome Sequence of Burkholderia andropogonis type strain ICMP2807, isolated from Sorghum bicolor.</title>
        <authorList>
            <person name="Lopes-Santos L."/>
            <person name="Castro D.B."/>
            <person name="Ottoboni L.M."/>
            <person name="Park D."/>
            <person name="Weirc B.S."/>
            <person name="Destefano S.A."/>
        </authorList>
    </citation>
    <scope>NUCLEOTIDE SEQUENCE [LARGE SCALE GENOMIC DNA]</scope>
    <source>
        <strain evidence="2 3">ICMP2807</strain>
    </source>
</reference>
<proteinExistence type="predicted"/>
<organism evidence="2 3">
    <name type="scientific">Robbsia andropogonis</name>
    <dbReference type="NCBI Taxonomy" id="28092"/>
    <lineage>
        <taxon>Bacteria</taxon>
        <taxon>Pseudomonadati</taxon>
        <taxon>Pseudomonadota</taxon>
        <taxon>Betaproteobacteria</taxon>
        <taxon>Burkholderiales</taxon>
        <taxon>Burkholderiaceae</taxon>
        <taxon>Robbsia</taxon>
    </lineage>
</organism>
<name>A0A0F5JZL4_9BURK</name>
<comment type="caution">
    <text evidence="2">The sequence shown here is derived from an EMBL/GenBank/DDBJ whole genome shotgun (WGS) entry which is preliminary data.</text>
</comment>
<feature type="domain" description="F-box" evidence="1">
    <location>
        <begin position="37"/>
        <end position="85"/>
    </location>
</feature>
<dbReference type="PATRIC" id="fig|28092.6.peg.3737"/>
<dbReference type="OrthoDB" id="8523349at2"/>
<dbReference type="InterPro" id="IPR001810">
    <property type="entry name" value="F-box_dom"/>
</dbReference>
<dbReference type="AlphaFoldDB" id="A0A0F5JZL4"/>
<dbReference type="RefSeq" id="WP_046153323.1">
    <property type="nucleotide sequence ID" value="NZ_LAQU01000016.1"/>
</dbReference>
<sequence length="363" mass="40478">MYVFTNALSNISPYFYSSDSNDKATSPHAQDATNHSDSAIQTLPRELVLQSVTSLTASSIVNLGLTCKHFHTLLQPTHKSCFESLIKIERTRFGSPPDVLFAQAFESIMAVPMTKLHPGLFRDLTETTANIAIWCYYDHSLNGLKQAVATAIAQMKLPPESLFDALALMDLVVVRWQTTAKLGSETDHHDAILKQTNEAFWPEMLESLMASKSPIMVDTAAQLFVQRYQGTMESISAGLASRVAVALFFHHPDNVKPTGEWVRETMCRRFGVTNETQWNLIDLRIAGEIYVYLGPKPGLAFDELCERWRPGDTAFVILAEKQSIARNGSRVDFGDRPMVTPATTVTPTIWTKCKAALDFWNGQ</sequence>
<evidence type="ECO:0000313" key="3">
    <source>
        <dbReference type="Proteomes" id="UP000033618"/>
    </source>
</evidence>